<evidence type="ECO:0000256" key="1">
    <source>
        <dbReference type="ARBA" id="ARBA00022701"/>
    </source>
</evidence>
<dbReference type="Proteomes" id="UP000243459">
    <property type="component" value="Chromosome 2"/>
</dbReference>
<dbReference type="GO" id="GO:0005524">
    <property type="term" value="F:ATP binding"/>
    <property type="evidence" value="ECO:0007669"/>
    <property type="project" value="UniProtKB-UniRule"/>
</dbReference>
<dbReference type="InterPro" id="IPR001752">
    <property type="entry name" value="Kinesin_motor_dom"/>
</dbReference>
<dbReference type="SMART" id="SM00129">
    <property type="entry name" value="KISc"/>
    <property type="match status" value="1"/>
</dbReference>
<dbReference type="GO" id="GO:0003777">
    <property type="term" value="F:microtubule motor activity"/>
    <property type="evidence" value="ECO:0007669"/>
    <property type="project" value="InterPro"/>
</dbReference>
<evidence type="ECO:0000256" key="6">
    <source>
        <dbReference type="PROSITE-ProRule" id="PRU00283"/>
    </source>
</evidence>
<dbReference type="Gene3D" id="3.40.850.10">
    <property type="entry name" value="Kinesin motor domain"/>
    <property type="match status" value="1"/>
</dbReference>
<feature type="region of interest" description="Disordered" evidence="8">
    <location>
        <begin position="372"/>
        <end position="405"/>
    </location>
</feature>
<evidence type="ECO:0000256" key="8">
    <source>
        <dbReference type="SAM" id="MobiDB-lite"/>
    </source>
</evidence>
<protein>
    <recommendedName>
        <fullName evidence="7">Kinesin-like protein</fullName>
    </recommendedName>
</protein>
<dbReference type="PANTHER" id="PTHR47969:SF9">
    <property type="entry name" value="KINESIN-LIKE PROTEIN"/>
    <property type="match status" value="1"/>
</dbReference>
<dbReference type="PRINTS" id="PR00380">
    <property type="entry name" value="KINESINHEAVY"/>
</dbReference>
<dbReference type="AlphaFoldDB" id="A0A5P1FK17"/>
<evidence type="ECO:0000256" key="7">
    <source>
        <dbReference type="RuleBase" id="RU000394"/>
    </source>
</evidence>
<evidence type="ECO:0000256" key="3">
    <source>
        <dbReference type="ARBA" id="ARBA00022840"/>
    </source>
</evidence>
<dbReference type="GO" id="GO:0008017">
    <property type="term" value="F:microtubule binding"/>
    <property type="evidence" value="ECO:0007669"/>
    <property type="project" value="InterPro"/>
</dbReference>
<dbReference type="SUPFAM" id="SSF52540">
    <property type="entry name" value="P-loop containing nucleoside triphosphate hydrolases"/>
    <property type="match status" value="1"/>
</dbReference>
<gene>
    <name evidence="10" type="ORF">A4U43_C02F1260</name>
</gene>
<reference evidence="11" key="1">
    <citation type="journal article" date="2017" name="Nat. Commun.">
        <title>The asparagus genome sheds light on the origin and evolution of a young Y chromosome.</title>
        <authorList>
            <person name="Harkess A."/>
            <person name="Zhou J."/>
            <person name="Xu C."/>
            <person name="Bowers J.E."/>
            <person name="Van der Hulst R."/>
            <person name="Ayyampalayam S."/>
            <person name="Mercati F."/>
            <person name="Riccardi P."/>
            <person name="McKain M.R."/>
            <person name="Kakrana A."/>
            <person name="Tang H."/>
            <person name="Ray J."/>
            <person name="Groenendijk J."/>
            <person name="Arikit S."/>
            <person name="Mathioni S.M."/>
            <person name="Nakano M."/>
            <person name="Shan H."/>
            <person name="Telgmann-Rauber A."/>
            <person name="Kanno A."/>
            <person name="Yue Z."/>
            <person name="Chen H."/>
            <person name="Li W."/>
            <person name="Chen Y."/>
            <person name="Xu X."/>
            <person name="Zhang Y."/>
            <person name="Luo S."/>
            <person name="Chen H."/>
            <person name="Gao J."/>
            <person name="Mao Z."/>
            <person name="Pires J.C."/>
            <person name="Luo M."/>
            <person name="Kudrna D."/>
            <person name="Wing R.A."/>
            <person name="Meyers B.C."/>
            <person name="Yi K."/>
            <person name="Kong H."/>
            <person name="Lavrijsen P."/>
            <person name="Sunseri F."/>
            <person name="Falavigna A."/>
            <person name="Ye Y."/>
            <person name="Leebens-Mack J.H."/>
            <person name="Chen G."/>
        </authorList>
    </citation>
    <scope>NUCLEOTIDE SEQUENCE [LARGE SCALE GENOMIC DNA]</scope>
    <source>
        <strain evidence="11">cv. DH0086</strain>
    </source>
</reference>
<evidence type="ECO:0000259" key="9">
    <source>
        <dbReference type="PROSITE" id="PS50067"/>
    </source>
</evidence>
<dbReference type="SUPFAM" id="SSF47781">
    <property type="entry name" value="RuvA domain 2-like"/>
    <property type="match status" value="1"/>
</dbReference>
<proteinExistence type="inferred from homology"/>
<feature type="domain" description="Kinesin motor" evidence="9">
    <location>
        <begin position="16"/>
        <end position="335"/>
    </location>
</feature>
<evidence type="ECO:0000256" key="5">
    <source>
        <dbReference type="ARBA" id="ARBA00061615"/>
    </source>
</evidence>
<keyword evidence="1 7" id="KW-0493">Microtubule</keyword>
<dbReference type="FunFam" id="3.40.850.10:FF:000087">
    <property type="entry name" value="Kinesin-like protein"/>
    <property type="match status" value="1"/>
</dbReference>
<dbReference type="InterPro" id="IPR036961">
    <property type="entry name" value="Kinesin_motor_dom_sf"/>
</dbReference>
<dbReference type="Pfam" id="PF00225">
    <property type="entry name" value="Kinesin"/>
    <property type="match status" value="1"/>
</dbReference>
<dbReference type="OMA" id="CYRLDSF"/>
<accession>A0A5P1FK17</accession>
<dbReference type="PROSITE" id="PS50067">
    <property type="entry name" value="KINESIN_MOTOR_2"/>
    <property type="match status" value="1"/>
</dbReference>
<feature type="compositionally biased region" description="Acidic residues" evidence="8">
    <location>
        <begin position="424"/>
        <end position="436"/>
    </location>
</feature>
<dbReference type="EMBL" id="CM007382">
    <property type="protein sequence ID" value="ONK76920.1"/>
    <property type="molecule type" value="Genomic_DNA"/>
</dbReference>
<evidence type="ECO:0000256" key="2">
    <source>
        <dbReference type="ARBA" id="ARBA00022741"/>
    </source>
</evidence>
<dbReference type="OrthoDB" id="3176171at2759"/>
<keyword evidence="3 6" id="KW-0067">ATP-binding</keyword>
<evidence type="ECO:0000313" key="10">
    <source>
        <dbReference type="EMBL" id="ONK76920.1"/>
    </source>
</evidence>
<name>A0A5P1FK17_ASPOF</name>
<keyword evidence="11" id="KW-1185">Reference proteome</keyword>
<dbReference type="GO" id="GO:0007052">
    <property type="term" value="P:mitotic spindle organization"/>
    <property type="evidence" value="ECO:0007669"/>
    <property type="project" value="TreeGrafter"/>
</dbReference>
<dbReference type="Gene3D" id="1.10.150.280">
    <property type="entry name" value="AF1531-like domain"/>
    <property type="match status" value="1"/>
</dbReference>
<dbReference type="Gramene" id="ONK76920">
    <property type="protein sequence ID" value="ONK76920"/>
    <property type="gene ID" value="A4U43_C02F1260"/>
</dbReference>
<keyword evidence="4 6" id="KW-0505">Motor protein</keyword>
<sequence>MTTPRSNRLLSDLASRVRVVLRVRPLIPSEIEPADEYPASCISILENPVRGFDDEVTVHLKDQWTSRNECYKLDSFFGQADRVAQIFDKEVSRVIPRIFRGLNATVFAYGATGSGKTYTMQGTEEEPGLIPLAMSAILTSCVDTEMKVEVSYYEVYMDRCYDLLEPKAKEIMALDDKDGRVQLKGLSWVEVHSMDEFHEIFSTGVQRRKVAHTGLNDVSSRSHGVLTVSVKNGNSKGKLNLIDLAGNEDNRRSGNDGIRLQESAKINQSLFALSNVIYALNNNESRIPYRESKLTRILQDSLGGTSQALMVACLNPISYQEAVHTVSLAARSRHIVNHMGSASKKETPREKVDMEAKLRAWLESKEKKKKSVQRIGAFSPSFGRTPSSLSYSKNSESVRPSIKAKNKTTNARKLFDSAIQSAAEMEETNSCEVEESEHERILHEHPITSNNNNNSANQNDPEALHDKDQLQKAPLETGRDRDQDDAQLNNCSFVARDFFEGTSFTEDVNISKQPDLPGSLYNKENLQSPMNITESPSMNEKIKELRQSIRKVLSPVTSNVAANNHQPASDDRICIVLLEPKTPKTPSILTCDQNEVQTADTPFDKFDALSSNLKEGLVEKYLAFLNVASKDELLQLKGIGQKRAEYILELREETPRPLKSLSDLEKIGLSSKQVQDMFKRAARGIFA</sequence>
<organism evidence="10 11">
    <name type="scientific">Asparagus officinalis</name>
    <name type="common">Garden asparagus</name>
    <dbReference type="NCBI Taxonomy" id="4686"/>
    <lineage>
        <taxon>Eukaryota</taxon>
        <taxon>Viridiplantae</taxon>
        <taxon>Streptophyta</taxon>
        <taxon>Embryophyta</taxon>
        <taxon>Tracheophyta</taxon>
        <taxon>Spermatophyta</taxon>
        <taxon>Magnoliopsida</taxon>
        <taxon>Liliopsida</taxon>
        <taxon>Asparagales</taxon>
        <taxon>Asparagaceae</taxon>
        <taxon>Asparagoideae</taxon>
        <taxon>Asparagus</taxon>
    </lineage>
</organism>
<dbReference type="PANTHER" id="PTHR47969">
    <property type="entry name" value="CHROMOSOME-ASSOCIATED KINESIN KIF4A-RELATED"/>
    <property type="match status" value="1"/>
</dbReference>
<dbReference type="FunFam" id="1.10.150.280:FF:000003">
    <property type="entry name" value="Kinesin-like protein KIN-10C"/>
    <property type="match status" value="1"/>
</dbReference>
<keyword evidence="2 6" id="KW-0547">Nucleotide-binding</keyword>
<feature type="compositionally biased region" description="Polar residues" evidence="8">
    <location>
        <begin position="382"/>
        <end position="398"/>
    </location>
</feature>
<dbReference type="InterPro" id="IPR010994">
    <property type="entry name" value="RuvA_2-like"/>
</dbReference>
<dbReference type="GO" id="GO:0007018">
    <property type="term" value="P:microtubule-based movement"/>
    <property type="evidence" value="ECO:0007669"/>
    <property type="project" value="InterPro"/>
</dbReference>
<dbReference type="InterPro" id="IPR027417">
    <property type="entry name" value="P-loop_NTPase"/>
</dbReference>
<feature type="binding site" evidence="6">
    <location>
        <begin position="110"/>
        <end position="117"/>
    </location>
    <ligand>
        <name>ATP</name>
        <dbReference type="ChEBI" id="CHEBI:30616"/>
    </ligand>
</feature>
<dbReference type="InterPro" id="IPR027640">
    <property type="entry name" value="Kinesin-like_fam"/>
</dbReference>
<dbReference type="GO" id="GO:0005874">
    <property type="term" value="C:microtubule"/>
    <property type="evidence" value="ECO:0007669"/>
    <property type="project" value="UniProtKB-KW"/>
</dbReference>
<feature type="region of interest" description="Disordered" evidence="8">
    <location>
        <begin position="423"/>
        <end position="464"/>
    </location>
</feature>
<dbReference type="GO" id="GO:0051231">
    <property type="term" value="P:spindle elongation"/>
    <property type="evidence" value="ECO:0007669"/>
    <property type="project" value="TreeGrafter"/>
</dbReference>
<comment type="similarity">
    <text evidence="5">Belongs to the TRAFAC class myosin-kinesin ATPase superfamily. Kinesin family. KIN-10 subfamily.</text>
</comment>
<dbReference type="PROSITE" id="PS00411">
    <property type="entry name" value="KINESIN_MOTOR_1"/>
    <property type="match status" value="1"/>
</dbReference>
<feature type="compositionally biased region" description="Low complexity" evidence="8">
    <location>
        <begin position="449"/>
        <end position="459"/>
    </location>
</feature>
<feature type="compositionally biased region" description="Basic and acidic residues" evidence="8">
    <location>
        <begin position="437"/>
        <end position="446"/>
    </location>
</feature>
<evidence type="ECO:0000313" key="11">
    <source>
        <dbReference type="Proteomes" id="UP000243459"/>
    </source>
</evidence>
<dbReference type="InterPro" id="IPR019821">
    <property type="entry name" value="Kinesin_motor_CS"/>
</dbReference>
<evidence type="ECO:0000256" key="4">
    <source>
        <dbReference type="ARBA" id="ARBA00023175"/>
    </source>
</evidence>
<dbReference type="GO" id="GO:0005875">
    <property type="term" value="C:microtubule associated complex"/>
    <property type="evidence" value="ECO:0007669"/>
    <property type="project" value="TreeGrafter"/>
</dbReference>